<sequence length="59" mass="6697">MATNPPPGDGHRKGAVRKRSQVANTLTERYTKRDTETGRFMAQKKDGQPFKGVRKEHQT</sequence>
<dbReference type="EMBL" id="CP003364">
    <property type="protein sequence ID" value="AGA31496.1"/>
    <property type="molecule type" value="Genomic_DNA"/>
</dbReference>
<dbReference type="eggNOG" id="ENOG503325K">
    <property type="taxonomic scope" value="Bacteria"/>
</dbReference>
<dbReference type="OrthoDB" id="7067623at2"/>
<evidence type="ECO:0000256" key="1">
    <source>
        <dbReference type="SAM" id="MobiDB-lite"/>
    </source>
</evidence>
<protein>
    <submittedName>
        <fullName evidence="2">Uncharacterized protein</fullName>
    </submittedName>
</protein>
<dbReference type="HOGENOM" id="CLU_177551_1_0_0"/>
<name>L0DT04_SINAD</name>
<organism evidence="2 3">
    <name type="scientific">Singulisphaera acidiphila (strain ATCC BAA-1392 / DSM 18658 / VKM B-2454 / MOB10)</name>
    <dbReference type="NCBI Taxonomy" id="886293"/>
    <lineage>
        <taxon>Bacteria</taxon>
        <taxon>Pseudomonadati</taxon>
        <taxon>Planctomycetota</taxon>
        <taxon>Planctomycetia</taxon>
        <taxon>Isosphaerales</taxon>
        <taxon>Isosphaeraceae</taxon>
        <taxon>Singulisphaera</taxon>
    </lineage>
</organism>
<dbReference type="KEGG" id="saci:Sinac_7462"/>
<dbReference type="Proteomes" id="UP000010798">
    <property type="component" value="Chromosome"/>
</dbReference>
<feature type="compositionally biased region" description="Basic and acidic residues" evidence="1">
    <location>
        <begin position="29"/>
        <end position="59"/>
    </location>
</feature>
<evidence type="ECO:0000313" key="2">
    <source>
        <dbReference type="EMBL" id="AGA31496.1"/>
    </source>
</evidence>
<keyword evidence="3" id="KW-1185">Reference proteome</keyword>
<gene>
    <name evidence="2" type="ordered locus">Sinac_7462</name>
</gene>
<dbReference type="AlphaFoldDB" id="L0DT04"/>
<accession>L0DT04</accession>
<proteinExistence type="predicted"/>
<evidence type="ECO:0000313" key="3">
    <source>
        <dbReference type="Proteomes" id="UP000010798"/>
    </source>
</evidence>
<dbReference type="STRING" id="886293.Sinac_7462"/>
<reference evidence="2 3" key="1">
    <citation type="submission" date="2012-02" db="EMBL/GenBank/DDBJ databases">
        <title>Complete sequence of chromosome of Singulisphaera acidiphila DSM 18658.</title>
        <authorList>
            <consortium name="US DOE Joint Genome Institute (JGI-PGF)"/>
            <person name="Lucas S."/>
            <person name="Copeland A."/>
            <person name="Lapidus A."/>
            <person name="Glavina del Rio T."/>
            <person name="Dalin E."/>
            <person name="Tice H."/>
            <person name="Bruce D."/>
            <person name="Goodwin L."/>
            <person name="Pitluck S."/>
            <person name="Peters L."/>
            <person name="Ovchinnikova G."/>
            <person name="Chertkov O."/>
            <person name="Kyrpides N."/>
            <person name="Mavromatis K."/>
            <person name="Ivanova N."/>
            <person name="Brettin T."/>
            <person name="Detter J.C."/>
            <person name="Han C."/>
            <person name="Larimer F."/>
            <person name="Land M."/>
            <person name="Hauser L."/>
            <person name="Markowitz V."/>
            <person name="Cheng J.-F."/>
            <person name="Hugenholtz P."/>
            <person name="Woyke T."/>
            <person name="Wu D."/>
            <person name="Tindall B."/>
            <person name="Pomrenke H."/>
            <person name="Brambilla E."/>
            <person name="Klenk H.-P."/>
            <person name="Eisen J.A."/>
        </authorList>
    </citation>
    <scope>NUCLEOTIDE SEQUENCE [LARGE SCALE GENOMIC DNA]</scope>
    <source>
        <strain evidence="3">ATCC BAA-1392 / DSM 18658 / VKM B-2454 / MOB10</strain>
    </source>
</reference>
<dbReference type="RefSeq" id="WP_015250561.1">
    <property type="nucleotide sequence ID" value="NC_019892.1"/>
</dbReference>
<feature type="region of interest" description="Disordered" evidence="1">
    <location>
        <begin position="1"/>
        <end position="59"/>
    </location>
</feature>